<dbReference type="Pfam" id="PF00326">
    <property type="entry name" value="Peptidase_S9"/>
    <property type="match status" value="1"/>
</dbReference>
<feature type="domain" description="Peptidase S9 prolyl oligopeptidase catalytic" evidence="2">
    <location>
        <begin position="526"/>
        <end position="720"/>
    </location>
</feature>
<dbReference type="PANTHER" id="PTHR11731">
    <property type="entry name" value="PROTEASE FAMILY S9B,C DIPEPTIDYL-PEPTIDASE IV-RELATED"/>
    <property type="match status" value="1"/>
</dbReference>
<dbReference type="RefSeq" id="WP_115831709.1">
    <property type="nucleotide sequence ID" value="NZ_QNUL01000011.1"/>
</dbReference>
<dbReference type="GO" id="GO:0008239">
    <property type="term" value="F:dipeptidyl-peptidase activity"/>
    <property type="evidence" value="ECO:0007669"/>
    <property type="project" value="TreeGrafter"/>
</dbReference>
<evidence type="ECO:0000259" key="2">
    <source>
        <dbReference type="Pfam" id="PF00326"/>
    </source>
</evidence>
<dbReference type="Proteomes" id="UP000256373">
    <property type="component" value="Unassembled WGS sequence"/>
</dbReference>
<dbReference type="GO" id="GO:0006508">
    <property type="term" value="P:proteolysis"/>
    <property type="evidence" value="ECO:0007669"/>
    <property type="project" value="InterPro"/>
</dbReference>
<evidence type="ECO:0000259" key="3">
    <source>
        <dbReference type="Pfam" id="PF00930"/>
    </source>
</evidence>
<dbReference type="SUPFAM" id="SSF53474">
    <property type="entry name" value="alpha/beta-Hydrolases"/>
    <property type="match status" value="1"/>
</dbReference>
<gene>
    <name evidence="4" type="ORF">DSL64_14890</name>
</gene>
<keyword evidence="5" id="KW-1185">Reference proteome</keyword>
<evidence type="ECO:0000256" key="1">
    <source>
        <dbReference type="SAM" id="SignalP"/>
    </source>
</evidence>
<name>A0A3D8Y9V8_9BACT</name>
<dbReference type="Pfam" id="PF00930">
    <property type="entry name" value="DPPIV_N"/>
    <property type="match status" value="1"/>
</dbReference>
<dbReference type="OrthoDB" id="9812921at2"/>
<dbReference type="EMBL" id="QNUL01000011">
    <property type="protein sequence ID" value="REA60394.1"/>
    <property type="molecule type" value="Genomic_DNA"/>
</dbReference>
<reference evidence="4 5" key="1">
    <citation type="submission" date="2018-07" db="EMBL/GenBank/DDBJ databases">
        <title>Dyadobacter roseus sp. nov., isolated from rose rhizosphere soil.</title>
        <authorList>
            <person name="Chen L."/>
        </authorList>
    </citation>
    <scope>NUCLEOTIDE SEQUENCE [LARGE SCALE GENOMIC DNA]</scope>
    <source>
        <strain evidence="4 5">RS19</strain>
    </source>
</reference>
<dbReference type="Gene3D" id="3.40.50.1820">
    <property type="entry name" value="alpha/beta hydrolase"/>
    <property type="match status" value="1"/>
</dbReference>
<protein>
    <submittedName>
        <fullName evidence="4">S9 family peptidase</fullName>
    </submittedName>
</protein>
<dbReference type="PANTHER" id="PTHR11731:SF193">
    <property type="entry name" value="DIPEPTIDYL PEPTIDASE 9"/>
    <property type="match status" value="1"/>
</dbReference>
<comment type="caution">
    <text evidence="4">The sequence shown here is derived from an EMBL/GenBank/DDBJ whole genome shotgun (WGS) entry which is preliminary data.</text>
</comment>
<sequence length="726" mass="82622">MKQVLKTVVLTLLSFQLFAQIPANFQWLSDGSGYRDVVQGEIVEVKLPSKQQKTFISQAQLTPQGGTALPIRSYTVNKDADKVLIYTNTERVWRYDTKGDYWVYDLKAQTLKQLGKGLGKSSLMFAKFSPDGKKAGYVSKHNVYAEDLQTGEVKQLTKDGTDRVINGTFDWVYEEEFDCRDGFRWSDDSKSIAYWQLDARKIRNFLMINTTDSIYSFNIPVEYPKVGETPSPYKIGVVNIANAETKWMNIPGDPQNTYLPRMEWSGVADELVVQQLNRQQNESTLMYVNTNTGAARAFYTEKDDAWIDIKSRWEDDPVGWDWINGGKEFIWVSEKDGWRHVYRVSRDGKKETLITTGNFDMINPVRIDEKNNAYYFTASPDNATQKYLYKAPLNGKGEPKRLSPVDQAGTHSYEISPLAKFGKHSFSNARLPFMTEWVSFPDHKAIDPENSITETMKRIRVAAIDIEFFKVKTEEGVEVDAWMVKPNNFDPAKKYPIVFMVYGEPASSTVKDTYGTGRNRLYDGNMAEDGYIYASVDNRGTPMPKGRAWRKAIYKGIGIINIRDYAGAAKAMFEKYPFIDTERVAVHGWSGGGSSTLNLLFKYPKQFQTGISVAAVGNQLTYDNIYQERYMGVPKESKADFINGSPITHAKNLEGNLLYIHGTGDDNVHYQNAEMLVNELIRHNKVFQFMPYPNRSHSISEGEGTSRHLRTLFTDYLKKHCAPGAK</sequence>
<feature type="domain" description="Dipeptidylpeptidase IV N-terminal" evidence="3">
    <location>
        <begin position="78"/>
        <end position="432"/>
    </location>
</feature>
<accession>A0A3D8Y9V8</accession>
<dbReference type="InterPro" id="IPR001375">
    <property type="entry name" value="Peptidase_S9_cat"/>
</dbReference>
<evidence type="ECO:0000313" key="5">
    <source>
        <dbReference type="Proteomes" id="UP000256373"/>
    </source>
</evidence>
<dbReference type="Gene3D" id="2.140.10.30">
    <property type="entry name" value="Dipeptidylpeptidase IV, N-terminal domain"/>
    <property type="match status" value="1"/>
</dbReference>
<evidence type="ECO:0000313" key="4">
    <source>
        <dbReference type="EMBL" id="REA60394.1"/>
    </source>
</evidence>
<dbReference type="GO" id="GO:0008236">
    <property type="term" value="F:serine-type peptidase activity"/>
    <property type="evidence" value="ECO:0007669"/>
    <property type="project" value="InterPro"/>
</dbReference>
<dbReference type="AlphaFoldDB" id="A0A3D8Y9V8"/>
<dbReference type="InterPro" id="IPR050278">
    <property type="entry name" value="Serine_Prot_S9B/DPPIV"/>
</dbReference>
<feature type="chain" id="PRO_5017541763" evidence="1">
    <location>
        <begin position="20"/>
        <end position="726"/>
    </location>
</feature>
<dbReference type="InterPro" id="IPR002469">
    <property type="entry name" value="Peptidase_S9B_N"/>
</dbReference>
<feature type="signal peptide" evidence="1">
    <location>
        <begin position="1"/>
        <end position="19"/>
    </location>
</feature>
<dbReference type="InterPro" id="IPR029058">
    <property type="entry name" value="AB_hydrolase_fold"/>
</dbReference>
<keyword evidence="1" id="KW-0732">Signal</keyword>
<proteinExistence type="predicted"/>
<dbReference type="SUPFAM" id="SSF82171">
    <property type="entry name" value="DPP6 N-terminal domain-like"/>
    <property type="match status" value="1"/>
</dbReference>
<organism evidence="4 5">
    <name type="scientific">Dyadobacter luteus</name>
    <dbReference type="NCBI Taxonomy" id="2259619"/>
    <lineage>
        <taxon>Bacteria</taxon>
        <taxon>Pseudomonadati</taxon>
        <taxon>Bacteroidota</taxon>
        <taxon>Cytophagia</taxon>
        <taxon>Cytophagales</taxon>
        <taxon>Spirosomataceae</taxon>
        <taxon>Dyadobacter</taxon>
    </lineage>
</organism>